<dbReference type="Gene3D" id="3.40.50.300">
    <property type="entry name" value="P-loop containing nucleotide triphosphate hydrolases"/>
    <property type="match status" value="1"/>
</dbReference>
<dbReference type="PROSITE" id="PS00211">
    <property type="entry name" value="ABC_TRANSPORTER_1"/>
    <property type="match status" value="1"/>
</dbReference>
<comment type="subcellular location">
    <subcellularLocation>
        <location evidence="1">Cell membrane</location>
        <topology evidence="1">Peripheral membrane protein</topology>
    </subcellularLocation>
</comment>
<evidence type="ECO:0000256" key="2">
    <source>
        <dbReference type="ARBA" id="ARBA00005417"/>
    </source>
</evidence>
<reference evidence="11" key="2">
    <citation type="submission" date="2023-01" db="EMBL/GenBank/DDBJ databases">
        <authorList>
            <person name="Sun Q."/>
            <person name="Evtushenko L."/>
        </authorList>
    </citation>
    <scope>NUCLEOTIDE SEQUENCE</scope>
    <source>
        <strain evidence="11">VKM Ac-1958</strain>
    </source>
</reference>
<evidence type="ECO:0000313" key="12">
    <source>
        <dbReference type="Proteomes" id="UP001142325"/>
    </source>
</evidence>
<dbReference type="EMBL" id="BSET01000002">
    <property type="protein sequence ID" value="GLK03073.1"/>
    <property type="molecule type" value="Genomic_DNA"/>
</dbReference>
<dbReference type="PANTHER" id="PTHR43297:SF14">
    <property type="entry name" value="ATPASE AAA-TYPE CORE DOMAIN-CONTAINING PROTEIN"/>
    <property type="match status" value="1"/>
</dbReference>
<keyword evidence="4" id="KW-1003">Cell membrane</keyword>
<keyword evidence="7 11" id="KW-0067">ATP-binding</keyword>
<proteinExistence type="inferred from homology"/>
<dbReference type="Pfam" id="PF00005">
    <property type="entry name" value="ABC_tran"/>
    <property type="match status" value="1"/>
</dbReference>
<dbReference type="InterPro" id="IPR017871">
    <property type="entry name" value="ABC_transporter-like_CS"/>
</dbReference>
<accession>A0A9W6HU90</accession>
<dbReference type="SMART" id="SM00382">
    <property type="entry name" value="AAA"/>
    <property type="match status" value="1"/>
</dbReference>
<dbReference type="AlphaFoldDB" id="A0A9W6HU90"/>
<dbReference type="PANTHER" id="PTHR43297">
    <property type="entry name" value="OLIGOPEPTIDE TRANSPORT ATP-BINDING PROTEIN APPD"/>
    <property type="match status" value="1"/>
</dbReference>
<protein>
    <submittedName>
        <fullName evidence="11">Peptide ABC transporter ATP-binding protein</fullName>
    </submittedName>
</protein>
<evidence type="ECO:0000313" key="11">
    <source>
        <dbReference type="EMBL" id="GLK03073.1"/>
    </source>
</evidence>
<keyword evidence="5" id="KW-0997">Cell inner membrane</keyword>
<evidence type="ECO:0000256" key="7">
    <source>
        <dbReference type="ARBA" id="ARBA00022840"/>
    </source>
</evidence>
<comment type="caution">
    <text evidence="11">The sequence shown here is derived from an EMBL/GenBank/DDBJ whole genome shotgun (WGS) entry which is preliminary data.</text>
</comment>
<organism evidence="11 12">
    <name type="scientific">Microbacterium keratanolyticum</name>
    <dbReference type="NCBI Taxonomy" id="67574"/>
    <lineage>
        <taxon>Bacteria</taxon>
        <taxon>Bacillati</taxon>
        <taxon>Actinomycetota</taxon>
        <taxon>Actinomycetes</taxon>
        <taxon>Micrococcales</taxon>
        <taxon>Microbacteriaceae</taxon>
        <taxon>Microbacterium</taxon>
    </lineage>
</organism>
<evidence type="ECO:0000256" key="5">
    <source>
        <dbReference type="ARBA" id="ARBA00022519"/>
    </source>
</evidence>
<dbReference type="CDD" id="cd03257">
    <property type="entry name" value="ABC_NikE_OppD_transporters"/>
    <property type="match status" value="1"/>
</dbReference>
<dbReference type="GO" id="GO:0005524">
    <property type="term" value="F:ATP binding"/>
    <property type="evidence" value="ECO:0007669"/>
    <property type="project" value="UniProtKB-KW"/>
</dbReference>
<keyword evidence="6" id="KW-0547">Nucleotide-binding</keyword>
<reference evidence="11" key="1">
    <citation type="journal article" date="2014" name="Int. J. Syst. Evol. Microbiol.">
        <title>Complete genome sequence of Corynebacterium casei LMG S-19264T (=DSM 44701T), isolated from a smear-ripened cheese.</title>
        <authorList>
            <consortium name="US DOE Joint Genome Institute (JGI-PGF)"/>
            <person name="Walter F."/>
            <person name="Albersmeier A."/>
            <person name="Kalinowski J."/>
            <person name="Ruckert C."/>
        </authorList>
    </citation>
    <scope>NUCLEOTIDE SEQUENCE</scope>
    <source>
        <strain evidence="11">VKM Ac-1958</strain>
    </source>
</reference>
<sequence length="285" mass="30988">MTAGLEVTGLVTDFVSRHQSIRALHGVSFEVGESEVVGIVGESGSGKSTVVRSIIKLLMAPGRVTEGRVDFYGQPLLDLRERELRKIRGKDIGFVAQNPFSALNPVLRIEKQFENIAKAHDFPRSELRRQALDLLEATGVKDAERVLDGYAHELSGGMAQRVVIAMALFLNPRLVIADEPTTALDLTVQRQVLDTLTRLTVGSGRSMLIVTHDLGVVAKYCDRVLVMYQGRLVEQGPVSRVFVTPEHEYTASLLDSVVRPEEAPPGGTSTITTVGALGAFAGRRS</sequence>
<gene>
    <name evidence="11" type="ORF">GCM10017596_27880</name>
</gene>
<dbReference type="GO" id="GO:0016887">
    <property type="term" value="F:ATP hydrolysis activity"/>
    <property type="evidence" value="ECO:0007669"/>
    <property type="project" value="InterPro"/>
</dbReference>
<dbReference type="Proteomes" id="UP001142325">
    <property type="component" value="Unassembled WGS sequence"/>
</dbReference>
<evidence type="ECO:0000256" key="6">
    <source>
        <dbReference type="ARBA" id="ARBA00022741"/>
    </source>
</evidence>
<evidence type="ECO:0000256" key="8">
    <source>
        <dbReference type="ARBA" id="ARBA00022967"/>
    </source>
</evidence>
<dbReference type="PROSITE" id="PS50893">
    <property type="entry name" value="ABC_TRANSPORTER_2"/>
    <property type="match status" value="1"/>
</dbReference>
<dbReference type="InterPro" id="IPR003439">
    <property type="entry name" value="ABC_transporter-like_ATP-bd"/>
</dbReference>
<evidence type="ECO:0000256" key="9">
    <source>
        <dbReference type="ARBA" id="ARBA00023136"/>
    </source>
</evidence>
<keyword evidence="12" id="KW-1185">Reference proteome</keyword>
<dbReference type="InterPro" id="IPR003593">
    <property type="entry name" value="AAA+_ATPase"/>
</dbReference>
<name>A0A9W6HU90_9MICO</name>
<evidence type="ECO:0000259" key="10">
    <source>
        <dbReference type="PROSITE" id="PS50893"/>
    </source>
</evidence>
<keyword evidence="8" id="KW-1278">Translocase</keyword>
<dbReference type="InterPro" id="IPR050388">
    <property type="entry name" value="ABC_Ni/Peptide_Import"/>
</dbReference>
<comment type="similarity">
    <text evidence="2">Belongs to the ABC transporter superfamily.</text>
</comment>
<feature type="domain" description="ABC transporter" evidence="10">
    <location>
        <begin position="5"/>
        <end position="254"/>
    </location>
</feature>
<dbReference type="InterPro" id="IPR027417">
    <property type="entry name" value="P-loop_NTPase"/>
</dbReference>
<keyword evidence="3" id="KW-0813">Transport</keyword>
<dbReference type="GO" id="GO:0005886">
    <property type="term" value="C:plasma membrane"/>
    <property type="evidence" value="ECO:0007669"/>
    <property type="project" value="UniProtKB-SubCell"/>
</dbReference>
<dbReference type="RefSeq" id="WP_204937878.1">
    <property type="nucleotide sequence ID" value="NZ_BAAAUM010000002.1"/>
</dbReference>
<evidence type="ECO:0000256" key="4">
    <source>
        <dbReference type="ARBA" id="ARBA00022475"/>
    </source>
</evidence>
<evidence type="ECO:0000256" key="1">
    <source>
        <dbReference type="ARBA" id="ARBA00004202"/>
    </source>
</evidence>
<dbReference type="SUPFAM" id="SSF52540">
    <property type="entry name" value="P-loop containing nucleoside triphosphate hydrolases"/>
    <property type="match status" value="1"/>
</dbReference>
<evidence type="ECO:0000256" key="3">
    <source>
        <dbReference type="ARBA" id="ARBA00022448"/>
    </source>
</evidence>
<keyword evidence="9" id="KW-0472">Membrane</keyword>